<dbReference type="Proteomes" id="UP000001194">
    <property type="component" value="Unassembled WGS sequence"/>
</dbReference>
<dbReference type="RefSeq" id="XP_001890260.1">
    <property type="nucleotide sequence ID" value="XM_001890225.1"/>
</dbReference>
<name>B0E235_LACBS</name>
<feature type="region of interest" description="Disordered" evidence="1">
    <location>
        <begin position="1"/>
        <end position="71"/>
    </location>
</feature>
<protein>
    <submittedName>
        <fullName evidence="2">Predicted protein</fullName>
    </submittedName>
</protein>
<reference evidence="2 3" key="1">
    <citation type="journal article" date="2008" name="Nature">
        <title>The genome of Laccaria bicolor provides insights into mycorrhizal symbiosis.</title>
        <authorList>
            <person name="Martin F."/>
            <person name="Aerts A."/>
            <person name="Ahren D."/>
            <person name="Brun A."/>
            <person name="Danchin E.G.J."/>
            <person name="Duchaussoy F."/>
            <person name="Gibon J."/>
            <person name="Kohler A."/>
            <person name="Lindquist E."/>
            <person name="Pereda V."/>
            <person name="Salamov A."/>
            <person name="Shapiro H.J."/>
            <person name="Wuyts J."/>
            <person name="Blaudez D."/>
            <person name="Buee M."/>
            <person name="Brokstein P."/>
            <person name="Canbaeck B."/>
            <person name="Cohen D."/>
            <person name="Courty P.E."/>
            <person name="Coutinho P.M."/>
            <person name="Delaruelle C."/>
            <person name="Detter J.C."/>
            <person name="Deveau A."/>
            <person name="DiFazio S."/>
            <person name="Duplessis S."/>
            <person name="Fraissinet-Tachet L."/>
            <person name="Lucic E."/>
            <person name="Frey-Klett P."/>
            <person name="Fourrey C."/>
            <person name="Feussner I."/>
            <person name="Gay G."/>
            <person name="Grimwood J."/>
            <person name="Hoegger P.J."/>
            <person name="Jain P."/>
            <person name="Kilaru S."/>
            <person name="Labbe J."/>
            <person name="Lin Y.C."/>
            <person name="Legue V."/>
            <person name="Le Tacon F."/>
            <person name="Marmeisse R."/>
            <person name="Melayah D."/>
            <person name="Montanini B."/>
            <person name="Muratet M."/>
            <person name="Nehls U."/>
            <person name="Niculita-Hirzel H."/>
            <person name="Oudot-Le Secq M.P."/>
            <person name="Peter M."/>
            <person name="Quesneville H."/>
            <person name="Rajashekar B."/>
            <person name="Reich M."/>
            <person name="Rouhier N."/>
            <person name="Schmutz J."/>
            <person name="Yin T."/>
            <person name="Chalot M."/>
            <person name="Henrissat B."/>
            <person name="Kuees U."/>
            <person name="Lucas S."/>
            <person name="Van de Peer Y."/>
            <person name="Podila G.K."/>
            <person name="Polle A."/>
            <person name="Pukkila P.J."/>
            <person name="Richardson P.M."/>
            <person name="Rouze P."/>
            <person name="Sanders I.R."/>
            <person name="Stajich J.E."/>
            <person name="Tunlid A."/>
            <person name="Tuskan G."/>
            <person name="Grigoriev I.V."/>
        </authorList>
    </citation>
    <scope>NUCLEOTIDE SEQUENCE [LARGE SCALE GENOMIC DNA]</scope>
    <source>
        <strain evidence="3">S238N-H82 / ATCC MYA-4686</strain>
    </source>
</reference>
<evidence type="ECO:0000256" key="1">
    <source>
        <dbReference type="SAM" id="MobiDB-lite"/>
    </source>
</evidence>
<organism evidence="3">
    <name type="scientific">Laccaria bicolor (strain S238N-H82 / ATCC MYA-4686)</name>
    <name type="common">Bicoloured deceiver</name>
    <name type="synonym">Laccaria laccata var. bicolor</name>
    <dbReference type="NCBI Taxonomy" id="486041"/>
    <lineage>
        <taxon>Eukaryota</taxon>
        <taxon>Fungi</taxon>
        <taxon>Dikarya</taxon>
        <taxon>Basidiomycota</taxon>
        <taxon>Agaricomycotina</taxon>
        <taxon>Agaricomycetes</taxon>
        <taxon>Agaricomycetidae</taxon>
        <taxon>Agaricales</taxon>
        <taxon>Agaricineae</taxon>
        <taxon>Hydnangiaceae</taxon>
        <taxon>Laccaria</taxon>
    </lineage>
</organism>
<dbReference type="AlphaFoldDB" id="B0E235"/>
<keyword evidence="3" id="KW-1185">Reference proteome</keyword>
<dbReference type="GeneID" id="6085912"/>
<proteinExistence type="predicted"/>
<dbReference type="KEGG" id="lbc:LACBIDRAFT_317633"/>
<evidence type="ECO:0000313" key="3">
    <source>
        <dbReference type="Proteomes" id="UP000001194"/>
    </source>
</evidence>
<dbReference type="HOGENOM" id="CLU_2740476_0_0_1"/>
<dbReference type="EMBL" id="DS547173">
    <property type="protein sequence ID" value="EDQ99127.1"/>
    <property type="molecule type" value="Genomic_DNA"/>
</dbReference>
<accession>B0E235</accession>
<dbReference type="InParanoid" id="B0E235"/>
<sequence length="71" mass="7770">MAQQFQTNFKGLHLHGDTSPPTHGESNKNGEAGPSEYRAVSLSFNSSADVGPFQEDFPPPLIDQTQQQVKK</sequence>
<evidence type="ECO:0000313" key="2">
    <source>
        <dbReference type="EMBL" id="EDQ99127.1"/>
    </source>
</evidence>
<gene>
    <name evidence="2" type="ORF">LACBIDRAFT_317633</name>
</gene>